<organism evidence="1 2">
    <name type="scientific">Roseofilum casamattae BLCC-M143</name>
    <dbReference type="NCBI Taxonomy" id="3022442"/>
    <lineage>
        <taxon>Bacteria</taxon>
        <taxon>Bacillati</taxon>
        <taxon>Cyanobacteriota</taxon>
        <taxon>Cyanophyceae</taxon>
        <taxon>Desertifilales</taxon>
        <taxon>Desertifilaceae</taxon>
        <taxon>Roseofilum</taxon>
        <taxon>Roseofilum casamattae</taxon>
    </lineage>
</organism>
<dbReference type="RefSeq" id="WP_283758700.1">
    <property type="nucleotide sequence ID" value="NZ_JAQOSQ010000012.1"/>
</dbReference>
<sequence length="99" mass="11492">MSMMLPAMIKEQLVTCFKYWHDGIQEAMTYQNDLYTYVRTYPAEERLKAYSYACDITEQNLKSCITQSDGKYKVWVNLKSLGNQGDNGTKTLKLFHAMS</sequence>
<name>A0ABT7BXX3_9CYAN</name>
<dbReference type="EMBL" id="JAQOSQ010000012">
    <property type="protein sequence ID" value="MDJ1184047.1"/>
    <property type="molecule type" value="Genomic_DNA"/>
</dbReference>
<evidence type="ECO:0000313" key="1">
    <source>
        <dbReference type="EMBL" id="MDJ1184047.1"/>
    </source>
</evidence>
<comment type="caution">
    <text evidence="1">The sequence shown here is derived from an EMBL/GenBank/DDBJ whole genome shotgun (WGS) entry which is preliminary data.</text>
</comment>
<evidence type="ECO:0000313" key="2">
    <source>
        <dbReference type="Proteomes" id="UP001232992"/>
    </source>
</evidence>
<reference evidence="1 2" key="1">
    <citation type="submission" date="2023-01" db="EMBL/GenBank/DDBJ databases">
        <title>Novel diversity within Roseofilum (Cyanobacteria; Desertifilaceae) from marine benthic mats with descriptions of four novel species.</title>
        <authorList>
            <person name="Wang Y."/>
            <person name="Berthold D.E."/>
            <person name="Hu J."/>
            <person name="Lefler F.W."/>
            <person name="Laughinghouse H.D. IV."/>
        </authorList>
    </citation>
    <scope>NUCLEOTIDE SEQUENCE [LARGE SCALE GENOMIC DNA]</scope>
    <source>
        <strain evidence="1 2">BLCC-M143</strain>
    </source>
</reference>
<protein>
    <submittedName>
        <fullName evidence="1">Uncharacterized protein</fullName>
    </submittedName>
</protein>
<gene>
    <name evidence="1" type="ORF">PMH09_12705</name>
</gene>
<keyword evidence="2" id="KW-1185">Reference proteome</keyword>
<accession>A0ABT7BXX3</accession>
<dbReference type="Proteomes" id="UP001232992">
    <property type="component" value="Unassembled WGS sequence"/>
</dbReference>
<proteinExistence type="predicted"/>